<evidence type="ECO:0000313" key="1">
    <source>
        <dbReference type="EMBL" id="EOD00797.1"/>
    </source>
</evidence>
<gene>
    <name evidence="1" type="ORF">L21TH_1168</name>
</gene>
<comment type="caution">
    <text evidence="1">The sequence shown here is derived from an EMBL/GenBank/DDBJ whole genome shotgun (WGS) entry which is preliminary data.</text>
</comment>
<proteinExistence type="predicted"/>
<dbReference type="AlphaFoldDB" id="R1AVX0"/>
<keyword evidence="2" id="KW-1185">Reference proteome</keyword>
<sequence>MNNYTNTPNLNNSMNIRAYEIQEARKRMGTLNNQATTGMGMTNASYTNSAGLNQQTQNYTNQGLGYSNNMSNMTYYQNTPSLSSSSSVGYAEIQKAKQDMFQSSTPQNNTMY</sequence>
<reference evidence="1 2" key="1">
    <citation type="journal article" date="2015" name="Geomicrobiol. J.">
        <title>Caldisalinibacter kiritimatiensis gen. nov., sp. nov., a moderately thermohalophilic thiosulfate-reducing bacterium from a hypersaline microbial mat.</title>
        <authorList>
            <person name="Ben Hania W."/>
            <person name="Joseph M."/>
            <person name="Fiebig A."/>
            <person name="Bunk B."/>
            <person name="Klenk H.-P."/>
            <person name="Fardeau M.-L."/>
            <person name="Spring S."/>
        </authorList>
    </citation>
    <scope>NUCLEOTIDE SEQUENCE [LARGE SCALE GENOMIC DNA]</scope>
    <source>
        <strain evidence="1 2">L21-TH-D2</strain>
    </source>
</reference>
<organism evidence="1 2">
    <name type="scientific">Caldisalinibacter kiritimatiensis</name>
    <dbReference type="NCBI Taxonomy" id="1304284"/>
    <lineage>
        <taxon>Bacteria</taxon>
        <taxon>Bacillati</taxon>
        <taxon>Bacillota</taxon>
        <taxon>Tissierellia</taxon>
        <taxon>Tissierellales</taxon>
        <taxon>Thermohalobacteraceae</taxon>
        <taxon>Caldisalinibacter</taxon>
    </lineage>
</organism>
<accession>R1AVX0</accession>
<name>R1AVX0_9FIRM</name>
<dbReference type="EMBL" id="ARZA01000117">
    <property type="protein sequence ID" value="EOD00797.1"/>
    <property type="molecule type" value="Genomic_DNA"/>
</dbReference>
<dbReference type="Proteomes" id="UP000013378">
    <property type="component" value="Unassembled WGS sequence"/>
</dbReference>
<protein>
    <submittedName>
        <fullName evidence="1">Uncharacterized protein</fullName>
    </submittedName>
</protein>
<evidence type="ECO:0000313" key="2">
    <source>
        <dbReference type="Proteomes" id="UP000013378"/>
    </source>
</evidence>
<dbReference type="RefSeq" id="WP_006311600.1">
    <property type="nucleotide sequence ID" value="NZ_ARZA01000117.1"/>
</dbReference>